<dbReference type="STRING" id="1302690.BUE76_02080"/>
<dbReference type="RefSeq" id="WP_073048046.1">
    <property type="nucleotide sequence ID" value="NZ_FQUO01000023.1"/>
</dbReference>
<dbReference type="InterPro" id="IPR001789">
    <property type="entry name" value="Sig_transdc_resp-reg_receiver"/>
</dbReference>
<dbReference type="GO" id="GO:0003677">
    <property type="term" value="F:DNA binding"/>
    <property type="evidence" value="ECO:0007669"/>
    <property type="project" value="InterPro"/>
</dbReference>
<dbReference type="PROSITE" id="PS50930">
    <property type="entry name" value="HTH_LYTTR"/>
    <property type="match status" value="1"/>
</dbReference>
<evidence type="ECO:0000259" key="2">
    <source>
        <dbReference type="PROSITE" id="PS50110"/>
    </source>
</evidence>
<protein>
    <submittedName>
        <fullName evidence="4">Two component transcriptional regulator, LytTR family</fullName>
    </submittedName>
</protein>
<dbReference type="InterPro" id="IPR011006">
    <property type="entry name" value="CheY-like_superfamily"/>
</dbReference>
<dbReference type="PROSITE" id="PS50110">
    <property type="entry name" value="RESPONSE_REGULATORY"/>
    <property type="match status" value="1"/>
</dbReference>
<dbReference type="InterPro" id="IPR007492">
    <property type="entry name" value="LytTR_DNA-bd_dom"/>
</dbReference>
<feature type="modified residue" description="4-aspartylphosphate" evidence="1">
    <location>
        <position position="55"/>
    </location>
</feature>
<dbReference type="SMART" id="SM00850">
    <property type="entry name" value="LytTR"/>
    <property type="match status" value="1"/>
</dbReference>
<name>A0A1M5IFV7_9BACT</name>
<keyword evidence="5" id="KW-1185">Reference proteome</keyword>
<dbReference type="PANTHER" id="PTHR37299:SF1">
    <property type="entry name" value="STAGE 0 SPORULATION PROTEIN A HOMOLOG"/>
    <property type="match status" value="1"/>
</dbReference>
<accession>A0A1M5IFV7</accession>
<dbReference type="EMBL" id="FQUO01000023">
    <property type="protein sequence ID" value="SHG26683.1"/>
    <property type="molecule type" value="Genomic_DNA"/>
</dbReference>
<evidence type="ECO:0000313" key="5">
    <source>
        <dbReference type="Proteomes" id="UP000184368"/>
    </source>
</evidence>
<feature type="domain" description="HTH LytTR-type" evidence="3">
    <location>
        <begin position="130"/>
        <end position="200"/>
    </location>
</feature>
<evidence type="ECO:0000313" key="4">
    <source>
        <dbReference type="EMBL" id="SHG26683.1"/>
    </source>
</evidence>
<dbReference type="GO" id="GO:0000156">
    <property type="term" value="F:phosphorelay response regulator activity"/>
    <property type="evidence" value="ECO:0007669"/>
    <property type="project" value="InterPro"/>
</dbReference>
<dbReference type="Proteomes" id="UP000184368">
    <property type="component" value="Unassembled WGS sequence"/>
</dbReference>
<keyword evidence="1" id="KW-0597">Phosphoprotein</keyword>
<organism evidence="4 5">
    <name type="scientific">Cnuella takakiae</name>
    <dbReference type="NCBI Taxonomy" id="1302690"/>
    <lineage>
        <taxon>Bacteria</taxon>
        <taxon>Pseudomonadati</taxon>
        <taxon>Bacteroidota</taxon>
        <taxon>Chitinophagia</taxon>
        <taxon>Chitinophagales</taxon>
        <taxon>Chitinophagaceae</taxon>
        <taxon>Cnuella</taxon>
    </lineage>
</organism>
<reference evidence="4 5" key="1">
    <citation type="submission" date="2016-11" db="EMBL/GenBank/DDBJ databases">
        <authorList>
            <person name="Jaros S."/>
            <person name="Januszkiewicz K."/>
            <person name="Wedrychowicz H."/>
        </authorList>
    </citation>
    <scope>NUCLEOTIDE SEQUENCE [LARGE SCALE GENOMIC DNA]</scope>
    <source>
        <strain evidence="4 5">DSM 26897</strain>
    </source>
</reference>
<dbReference type="SUPFAM" id="SSF52172">
    <property type="entry name" value="CheY-like"/>
    <property type="match status" value="1"/>
</dbReference>
<dbReference type="Pfam" id="PF04397">
    <property type="entry name" value="LytTR"/>
    <property type="match status" value="1"/>
</dbReference>
<proteinExistence type="predicted"/>
<gene>
    <name evidence="4" type="ORF">SAMN05444008_12353</name>
</gene>
<dbReference type="SMART" id="SM00448">
    <property type="entry name" value="REC"/>
    <property type="match status" value="1"/>
</dbReference>
<sequence length="229" mass="26908">MTKKFVVVDDDPLMSMITCQYATRVGGLELQEAFRKPEPALQYLREQATDLLFLDIELQGMNGFDLLQQLPYKPAVVMLSAHTQYAHLAYEYQAFDFLKKPFTFERFREMKDKFDLMYEQPHLEFPHEEIFVRTDREFKKLPFGAICYIQVIDKYLKIVTDSGSLLINGALQQIERKLCRRLFFRTHRSYLVNVRKIDSLTDNMVLVKGQAIPLSKTQRLLLGNRINIL</sequence>
<dbReference type="AlphaFoldDB" id="A0A1M5IFV7"/>
<dbReference type="PANTHER" id="PTHR37299">
    <property type="entry name" value="TRANSCRIPTIONAL REGULATOR-RELATED"/>
    <property type="match status" value="1"/>
</dbReference>
<evidence type="ECO:0000256" key="1">
    <source>
        <dbReference type="PROSITE-ProRule" id="PRU00169"/>
    </source>
</evidence>
<dbReference type="Gene3D" id="2.40.50.1020">
    <property type="entry name" value="LytTr DNA-binding domain"/>
    <property type="match status" value="1"/>
</dbReference>
<dbReference type="Gene3D" id="3.40.50.2300">
    <property type="match status" value="1"/>
</dbReference>
<dbReference type="OrthoDB" id="1646880at2"/>
<evidence type="ECO:0000259" key="3">
    <source>
        <dbReference type="PROSITE" id="PS50930"/>
    </source>
</evidence>
<dbReference type="Pfam" id="PF00072">
    <property type="entry name" value="Response_reg"/>
    <property type="match status" value="1"/>
</dbReference>
<dbReference type="InterPro" id="IPR046947">
    <property type="entry name" value="LytR-like"/>
</dbReference>
<feature type="domain" description="Response regulatory" evidence="2">
    <location>
        <begin position="4"/>
        <end position="115"/>
    </location>
</feature>